<dbReference type="GO" id="GO:0000956">
    <property type="term" value="P:nuclear-transcribed mRNA catabolic process"/>
    <property type="evidence" value="ECO:0007669"/>
    <property type="project" value="TreeGrafter"/>
</dbReference>
<dbReference type="GO" id="GO:0004534">
    <property type="term" value="F:5'-3' RNA exonuclease activity"/>
    <property type="evidence" value="ECO:0007669"/>
    <property type="project" value="TreeGrafter"/>
</dbReference>
<dbReference type="GO" id="GO:0003723">
    <property type="term" value="F:RNA binding"/>
    <property type="evidence" value="ECO:0007669"/>
    <property type="project" value="TreeGrafter"/>
</dbReference>
<dbReference type="InterPro" id="IPR027073">
    <property type="entry name" value="5_3_exoribonuclease"/>
</dbReference>
<dbReference type="Gene3D" id="3.40.50.12390">
    <property type="match status" value="1"/>
</dbReference>
<dbReference type="GO" id="GO:0005634">
    <property type="term" value="C:nucleus"/>
    <property type="evidence" value="ECO:0007669"/>
    <property type="project" value="TreeGrafter"/>
</dbReference>
<dbReference type="PANTHER" id="PTHR12341">
    <property type="entry name" value="5'-&gt;3' EXORIBONUCLEASE"/>
    <property type="match status" value="1"/>
</dbReference>
<name>A0A4Y7IZ39_PAPSO</name>
<dbReference type="InterPro" id="IPR004859">
    <property type="entry name" value="Xrn1_N"/>
</dbReference>
<evidence type="ECO:0000313" key="2">
    <source>
        <dbReference type="EMBL" id="RZC53060.1"/>
    </source>
</evidence>
<dbReference type="Gramene" id="RZC53060">
    <property type="protein sequence ID" value="RZC53060"/>
    <property type="gene ID" value="C5167_011918"/>
</dbReference>
<protein>
    <recommendedName>
        <fullName evidence="1">Xrn1 N-terminal domain-containing protein</fullName>
    </recommendedName>
</protein>
<keyword evidence="3" id="KW-1185">Reference proteome</keyword>
<accession>A0A4Y7IZ39</accession>
<sequence length="249" mass="28928">MRIINNSQITYLLLHDVILSDANVPCEGEHKIMLYVRLQRNLPGFNPNTRHCLYGLTGVFHGIKKDGEGDTVDCKSRLELLMVSSPDREEYGGWEDDDTIGEAACHEALEEARVKGILNESSLGMWEFKKLDTWTKEDNHGRRWVILVIRFYNITLQHVRDLYLELRKKYRVATASTLRIFVADQESQQSLRRCEKMQHRLLRRQSAVATPVSNGHTLLLIPKNGEVFRFVFDTKNKEHKFDCRLDDVV</sequence>
<gene>
    <name evidence="2" type="ORF">C5167_011918</name>
</gene>
<reference evidence="2 3" key="1">
    <citation type="journal article" date="2018" name="Science">
        <title>The opium poppy genome and morphinan production.</title>
        <authorList>
            <person name="Guo L."/>
            <person name="Winzer T."/>
            <person name="Yang X."/>
            <person name="Li Y."/>
            <person name="Ning Z."/>
            <person name="He Z."/>
            <person name="Teodor R."/>
            <person name="Lu Y."/>
            <person name="Bowser T.A."/>
            <person name="Graham I.A."/>
            <person name="Ye K."/>
        </authorList>
    </citation>
    <scope>NUCLEOTIDE SEQUENCE [LARGE SCALE GENOMIC DNA]</scope>
    <source>
        <strain evidence="3">cv. HN1</strain>
        <tissue evidence="2">Leaves</tissue>
    </source>
</reference>
<dbReference type="Pfam" id="PF03159">
    <property type="entry name" value="XRN_N"/>
    <property type="match status" value="1"/>
</dbReference>
<dbReference type="Proteomes" id="UP000316621">
    <property type="component" value="Chromosome 3"/>
</dbReference>
<dbReference type="PANTHER" id="PTHR12341:SF41">
    <property type="entry name" value="5'-3' EXORIBONUCLEASE 2"/>
    <property type="match status" value="1"/>
</dbReference>
<proteinExistence type="predicted"/>
<evidence type="ECO:0000313" key="3">
    <source>
        <dbReference type="Proteomes" id="UP000316621"/>
    </source>
</evidence>
<dbReference type="EMBL" id="CM010717">
    <property type="protein sequence ID" value="RZC53060.1"/>
    <property type="molecule type" value="Genomic_DNA"/>
</dbReference>
<organism evidence="2 3">
    <name type="scientific">Papaver somniferum</name>
    <name type="common">Opium poppy</name>
    <dbReference type="NCBI Taxonomy" id="3469"/>
    <lineage>
        <taxon>Eukaryota</taxon>
        <taxon>Viridiplantae</taxon>
        <taxon>Streptophyta</taxon>
        <taxon>Embryophyta</taxon>
        <taxon>Tracheophyta</taxon>
        <taxon>Spermatophyta</taxon>
        <taxon>Magnoliopsida</taxon>
        <taxon>Ranunculales</taxon>
        <taxon>Papaveraceae</taxon>
        <taxon>Papaveroideae</taxon>
        <taxon>Papaver</taxon>
    </lineage>
</organism>
<dbReference type="STRING" id="3469.A0A4Y7IZ39"/>
<dbReference type="AlphaFoldDB" id="A0A4Y7IZ39"/>
<feature type="domain" description="Xrn1 N-terminal" evidence="1">
    <location>
        <begin position="16"/>
        <end position="56"/>
    </location>
</feature>
<evidence type="ECO:0000259" key="1">
    <source>
        <dbReference type="Pfam" id="PF03159"/>
    </source>
</evidence>